<name>A0A1E5G2E0_9FIRM</name>
<reference evidence="1 2" key="1">
    <citation type="submission" date="2016-09" db="EMBL/GenBank/DDBJ databases">
        <title>Draft genome sequence for the type strain of Desulfuribacillus alkaliarsenatis AHT28, an obligately anaerobic, sulfidogenic bacterium isolated from Russian soda lake sediments.</title>
        <authorList>
            <person name="Abin C.A."/>
            <person name="Hollibaugh J.T."/>
        </authorList>
    </citation>
    <scope>NUCLEOTIDE SEQUENCE [LARGE SCALE GENOMIC DNA]</scope>
    <source>
        <strain evidence="1 2">AHT28</strain>
    </source>
</reference>
<keyword evidence="2" id="KW-1185">Reference proteome</keyword>
<dbReference type="InterPro" id="IPR021246">
    <property type="entry name" value="DUF2797"/>
</dbReference>
<dbReference type="OrthoDB" id="9775734at2"/>
<dbReference type="Proteomes" id="UP000094296">
    <property type="component" value="Unassembled WGS sequence"/>
</dbReference>
<evidence type="ECO:0000313" key="1">
    <source>
        <dbReference type="EMBL" id="OEF96701.1"/>
    </source>
</evidence>
<evidence type="ECO:0008006" key="3">
    <source>
        <dbReference type="Google" id="ProtNLM"/>
    </source>
</evidence>
<sequence length="265" mass="30495">MKLRGLNRGLSHKYDNPLHYYLTLDEQKHPINELIGESISITFENKIQCIHCGRIIKKTFNNGSCYPCFKSLPENDLCIVKPNLCHYHQGTCRDNEFAESHCMTPHYVYLAVSSDVKVGLTRATNTLKRWGDQGAVQAVPIAKLPTRKDAGDLELLLTKHYPDKTNWRKMLKGEITDMKLEDARQQAVTNIPEEYSPYVLREEQLIEFQYPMQQSASKLTSYNLDKQAQIEDKLVGIKGQYFIFASGIMNMKKFAGYHIELDTKK</sequence>
<evidence type="ECO:0000313" key="2">
    <source>
        <dbReference type="Proteomes" id="UP000094296"/>
    </source>
</evidence>
<dbReference type="EMBL" id="MIJE01000030">
    <property type="protein sequence ID" value="OEF96701.1"/>
    <property type="molecule type" value="Genomic_DNA"/>
</dbReference>
<dbReference type="AlphaFoldDB" id="A0A1E5G2E0"/>
<dbReference type="Pfam" id="PF10977">
    <property type="entry name" value="DUF2797"/>
    <property type="match status" value="1"/>
</dbReference>
<organism evidence="1 2">
    <name type="scientific">Desulfuribacillus alkaliarsenatis</name>
    <dbReference type="NCBI Taxonomy" id="766136"/>
    <lineage>
        <taxon>Bacteria</taxon>
        <taxon>Bacillati</taxon>
        <taxon>Bacillota</taxon>
        <taxon>Desulfuribacillia</taxon>
        <taxon>Desulfuribacillales</taxon>
        <taxon>Desulfuribacillaceae</taxon>
        <taxon>Desulfuribacillus</taxon>
    </lineage>
</organism>
<dbReference type="RefSeq" id="WP_069643284.1">
    <property type="nucleotide sequence ID" value="NZ_MIJE01000030.1"/>
</dbReference>
<gene>
    <name evidence="1" type="ORF">BHF68_06395</name>
</gene>
<dbReference type="STRING" id="766136.BHF68_06395"/>
<proteinExistence type="predicted"/>
<comment type="caution">
    <text evidence="1">The sequence shown here is derived from an EMBL/GenBank/DDBJ whole genome shotgun (WGS) entry which is preliminary data.</text>
</comment>
<protein>
    <recommendedName>
        <fullName evidence="3">DUF2797 domain-containing protein</fullName>
    </recommendedName>
</protein>
<accession>A0A1E5G2E0</accession>